<evidence type="ECO:0000313" key="1">
    <source>
        <dbReference type="Proteomes" id="UP000095286"/>
    </source>
</evidence>
<evidence type="ECO:0000313" key="2">
    <source>
        <dbReference type="WBParaSite" id="RSKR_0000462700.1"/>
    </source>
</evidence>
<dbReference type="WBParaSite" id="RSKR_0000462700.1">
    <property type="protein sequence ID" value="RSKR_0000462700.1"/>
    <property type="gene ID" value="RSKR_0000462700"/>
</dbReference>
<name>A0AC35TUZ5_9BILA</name>
<protein>
    <submittedName>
        <fullName evidence="2">Receptor expression-enhancing protein</fullName>
    </submittedName>
</protein>
<sequence>MADLFYDDIQWIFSSDHLIIGKIFQIFSAKFRIKRDHMTKGFLLFLCCFTANPDTGVYVSNFVLLIPALMFSIFGRFSKHKVDNDSLLAYWTIVSILWFLDEILVTFSPFYYLIKVLLIAGTYLRPISKGPELTKWIIRKTHTIGFTVDYMYKSAFVQNAIAKDSDSEVTCSSSLTIGSSPETWNLGEEKTAKSIKQCLTISS</sequence>
<accession>A0AC35TUZ5</accession>
<proteinExistence type="predicted"/>
<dbReference type="Proteomes" id="UP000095286">
    <property type="component" value="Unplaced"/>
</dbReference>
<organism evidence="1 2">
    <name type="scientific">Rhabditophanes sp. KR3021</name>
    <dbReference type="NCBI Taxonomy" id="114890"/>
    <lineage>
        <taxon>Eukaryota</taxon>
        <taxon>Metazoa</taxon>
        <taxon>Ecdysozoa</taxon>
        <taxon>Nematoda</taxon>
        <taxon>Chromadorea</taxon>
        <taxon>Rhabditida</taxon>
        <taxon>Tylenchina</taxon>
        <taxon>Panagrolaimomorpha</taxon>
        <taxon>Strongyloidoidea</taxon>
        <taxon>Alloionematidae</taxon>
        <taxon>Rhabditophanes</taxon>
    </lineage>
</organism>
<reference evidence="2" key="1">
    <citation type="submission" date="2016-11" db="UniProtKB">
        <authorList>
            <consortium name="WormBaseParasite"/>
        </authorList>
    </citation>
    <scope>IDENTIFICATION</scope>
    <source>
        <strain evidence="2">KR3021</strain>
    </source>
</reference>